<dbReference type="InterPro" id="IPR042797">
    <property type="entry name" value="GRXCR1"/>
</dbReference>
<sequence>MSVQRPSVACVPPPLPPKTKSRRSLDDYQETRRSFSDRRNNQEDTNGYQNGGTIADRKSIFAGRNRTTVNLGTVADLNIPSPPVAGAVHGDSVYSSFGSGTGKSVGGGGGGGHVVKILINPQETRLVNEEEEVIDAGVGKNVNSEVSHQGEACIRISVNNSDPYQNSTMVDAVGRSSPSHYFFNQFLTSGQMSPSDTLDSGTCSDLDGTPPPLPKKKNGGGVSVTLIGSHNKGTSDDVGGGADSDDNESQSSGSSISCDSLNCGKASPITSKAAPLRNGMKSKTDKNSGSTLPQTLLQDIRQRKEFCGSDLVDEKSYEERQIQANNEQVIKALEGLSSDMFYNFHLNEKDGECKEVDQVNGRAVIEDETFAGYKDLINGTTASTIRSSKGTVRGVKNRVRAGIATFLQINSTGRSYKEKDAGKVVVYTTSMGIIRETYQACMKVKQILRTLLIKFEERDVFMSTEYQNEIKDRMRCEHILIPQVYVDGQHCGDAETIERLNESGELRKILKVYKNPDVCTTCQTCGGYRLLPCTICNGSKKSVHRNHFTAEFVALKCMTCDENGLVKCNTCS</sequence>
<dbReference type="SUPFAM" id="SSF52833">
    <property type="entry name" value="Thioredoxin-like"/>
    <property type="match status" value="1"/>
</dbReference>
<keyword evidence="3" id="KW-1185">Reference proteome</keyword>
<gene>
    <name evidence="4" type="primary">LOC115874657</name>
</gene>
<feature type="domain" description="Glutaredoxin" evidence="2">
    <location>
        <begin position="424"/>
        <end position="490"/>
    </location>
</feature>
<dbReference type="OrthoDB" id="423313at2759"/>
<feature type="region of interest" description="Disordered" evidence="1">
    <location>
        <begin position="193"/>
        <end position="292"/>
    </location>
</feature>
<evidence type="ECO:0000313" key="4">
    <source>
        <dbReference type="RefSeq" id="XP_030745734.1"/>
    </source>
</evidence>
<protein>
    <submittedName>
        <fullName evidence="4">Glutaredoxin domain-containing cysteine-rich protein CG31559-like</fullName>
    </submittedName>
</protein>
<dbReference type="Pfam" id="PF23733">
    <property type="entry name" value="GRXCR1-2_C"/>
    <property type="match status" value="1"/>
</dbReference>
<reference evidence="4" key="1">
    <citation type="submission" date="2025-08" db="UniProtKB">
        <authorList>
            <consortium name="RefSeq"/>
        </authorList>
    </citation>
    <scope>IDENTIFICATION</scope>
    <source>
        <tissue evidence="4">Gonads</tissue>
    </source>
</reference>
<dbReference type="PANTHER" id="PTHR46990:SF1">
    <property type="entry name" value="GLUTAREDOXIN DOMAIN-CONTAINING CYSTEINE-RICH PROTEIN 1"/>
    <property type="match status" value="1"/>
</dbReference>
<dbReference type="GeneID" id="115874657"/>
<organism evidence="3 4">
    <name type="scientific">Sitophilus oryzae</name>
    <name type="common">Rice weevil</name>
    <name type="synonym">Curculio oryzae</name>
    <dbReference type="NCBI Taxonomy" id="7048"/>
    <lineage>
        <taxon>Eukaryota</taxon>
        <taxon>Metazoa</taxon>
        <taxon>Ecdysozoa</taxon>
        <taxon>Arthropoda</taxon>
        <taxon>Hexapoda</taxon>
        <taxon>Insecta</taxon>
        <taxon>Pterygota</taxon>
        <taxon>Neoptera</taxon>
        <taxon>Endopterygota</taxon>
        <taxon>Coleoptera</taxon>
        <taxon>Polyphaga</taxon>
        <taxon>Cucujiformia</taxon>
        <taxon>Curculionidae</taxon>
        <taxon>Dryophthorinae</taxon>
        <taxon>Sitophilus</taxon>
    </lineage>
</organism>
<feature type="compositionally biased region" description="Basic and acidic residues" evidence="1">
    <location>
        <begin position="23"/>
        <end position="42"/>
    </location>
</feature>
<dbReference type="PANTHER" id="PTHR46990">
    <property type="entry name" value="GLUTAREDOXIN DOMAIN-CONTAINING CYSTEINE-RICH PROTEIN 1"/>
    <property type="match status" value="1"/>
</dbReference>
<feature type="compositionally biased region" description="Polar residues" evidence="1">
    <location>
        <begin position="193"/>
        <end position="203"/>
    </location>
</feature>
<dbReference type="AlphaFoldDB" id="A0A6J2X469"/>
<dbReference type="InParanoid" id="A0A6J2X469"/>
<dbReference type="CDD" id="cd03031">
    <property type="entry name" value="GRX_GRX_like"/>
    <property type="match status" value="1"/>
</dbReference>
<feature type="region of interest" description="Disordered" evidence="1">
    <location>
        <begin position="1"/>
        <end position="53"/>
    </location>
</feature>
<dbReference type="Pfam" id="PF00462">
    <property type="entry name" value="Glutaredoxin"/>
    <property type="match status" value="1"/>
</dbReference>
<dbReference type="Gene3D" id="3.40.30.10">
    <property type="entry name" value="Glutaredoxin"/>
    <property type="match status" value="1"/>
</dbReference>
<dbReference type="KEGG" id="soy:115874657"/>
<proteinExistence type="predicted"/>
<evidence type="ECO:0000259" key="2">
    <source>
        <dbReference type="Pfam" id="PF00462"/>
    </source>
</evidence>
<feature type="compositionally biased region" description="Low complexity" evidence="1">
    <location>
        <begin position="249"/>
        <end position="260"/>
    </location>
</feature>
<dbReference type="Proteomes" id="UP000504635">
    <property type="component" value="Unplaced"/>
</dbReference>
<evidence type="ECO:0000256" key="1">
    <source>
        <dbReference type="SAM" id="MobiDB-lite"/>
    </source>
</evidence>
<dbReference type="GO" id="GO:0007605">
    <property type="term" value="P:sensory perception of sound"/>
    <property type="evidence" value="ECO:0007669"/>
    <property type="project" value="InterPro"/>
</dbReference>
<dbReference type="InterPro" id="IPR002109">
    <property type="entry name" value="Glutaredoxin"/>
</dbReference>
<evidence type="ECO:0000313" key="3">
    <source>
        <dbReference type="Proteomes" id="UP000504635"/>
    </source>
</evidence>
<dbReference type="InterPro" id="IPR036249">
    <property type="entry name" value="Thioredoxin-like_sf"/>
</dbReference>
<dbReference type="RefSeq" id="XP_030745734.1">
    <property type="nucleotide sequence ID" value="XM_030889874.1"/>
</dbReference>
<feature type="compositionally biased region" description="Polar residues" evidence="1">
    <location>
        <begin position="43"/>
        <end position="52"/>
    </location>
</feature>
<dbReference type="PROSITE" id="PS51354">
    <property type="entry name" value="GLUTAREDOXIN_2"/>
    <property type="match status" value="1"/>
</dbReference>
<accession>A0A6J2X469</accession>
<dbReference type="FunCoup" id="A0A6J2X469">
    <property type="interactions" value="6"/>
</dbReference>
<name>A0A6J2X469_SITOR</name>